<dbReference type="Proteomes" id="UP000235484">
    <property type="component" value="Unassembled WGS sequence"/>
</dbReference>
<organism evidence="1 2">
    <name type="scientific">Limosilactobacillus reuteri</name>
    <name type="common">Lactobacillus reuteri</name>
    <dbReference type="NCBI Taxonomy" id="1598"/>
    <lineage>
        <taxon>Bacteria</taxon>
        <taxon>Bacillati</taxon>
        <taxon>Bacillota</taxon>
        <taxon>Bacilli</taxon>
        <taxon>Lactobacillales</taxon>
        <taxon>Lactobacillaceae</taxon>
        <taxon>Limosilactobacillus</taxon>
    </lineage>
</organism>
<dbReference type="AlphaFoldDB" id="A0A0U5JV61"/>
<dbReference type="EMBL" id="LN887630">
    <property type="protein sequence ID" value="CUR41550.1"/>
    <property type="molecule type" value="Genomic_DNA"/>
</dbReference>
<protein>
    <submittedName>
        <fullName evidence="1">Uncharacterized protein</fullName>
    </submittedName>
</protein>
<name>A0A0U5JV61_LIMRT</name>
<gene>
    <name evidence="1" type="ORF">LRLP16767_LR202_01549</name>
</gene>
<evidence type="ECO:0000313" key="1">
    <source>
        <dbReference type="EMBL" id="CUR41550.1"/>
    </source>
</evidence>
<sequence length="39" mass="4450">MQKNAELFSVIYGVFLKHYETLAYYSTCIKTLGGNKNGF</sequence>
<evidence type="ECO:0000313" key="2">
    <source>
        <dbReference type="Proteomes" id="UP000235484"/>
    </source>
</evidence>
<accession>A0A0U5JV61</accession>
<proteinExistence type="predicted"/>
<reference evidence="2" key="1">
    <citation type="submission" date="2015-10" db="EMBL/GenBank/DDBJ databases">
        <authorList>
            <person name="Crossman L.C."/>
        </authorList>
    </citation>
    <scope>NUCLEOTIDE SEQUENCE [LARGE SCALE GENOMIC DNA]</scope>
    <source>
        <strain evidence="2">20-2</strain>
    </source>
</reference>